<evidence type="ECO:0000313" key="2">
    <source>
        <dbReference type="EMBL" id="USP81580.1"/>
    </source>
</evidence>
<dbReference type="OrthoDB" id="3732509at2759"/>
<protein>
    <submittedName>
        <fullName evidence="2">Uncharacterized protein</fullName>
    </submittedName>
</protein>
<sequence>MGRVQLYCPSTNKTIDDFVIGAYQSPGQVLQGVRLALDIKHAALYTIEAKPISDPHSLQEDQRVLVATSKDEIMLPDAPYGYVRYDGEEMGDIDPDLEGYGLDWQHHPPNKAAKYSPSSLLPQQDLTDTEKRLHITFLSTLKPTTRNKLRITREYAAVRADLLSIQQSDLSTENKTTTLSTAQHEDLIQDRWGIPLEHFLRQVNIPPAMKYPSYGTKAPCTGSSSSAAVTASSLTPATIAALAALASFSHGQAKLVGEVLSEAVAMRLERKDQEKEMGLREDDVGNAIEIVYERAGIVPVKLTAGKKTRKRAKGRAARKAESGA</sequence>
<dbReference type="VEuPathDB" id="FungiDB:yc1106_08854"/>
<name>A0A9Q9DX45_CURCL</name>
<feature type="compositionally biased region" description="Basic residues" evidence="1">
    <location>
        <begin position="305"/>
        <end position="317"/>
    </location>
</feature>
<evidence type="ECO:0000256" key="1">
    <source>
        <dbReference type="SAM" id="MobiDB-lite"/>
    </source>
</evidence>
<dbReference type="EMBL" id="CP089280">
    <property type="protein sequence ID" value="USP81580.1"/>
    <property type="molecule type" value="Genomic_DNA"/>
</dbReference>
<dbReference type="AlphaFoldDB" id="A0A9Q9DX45"/>
<gene>
    <name evidence="2" type="ORF">yc1106_08854</name>
</gene>
<dbReference type="Proteomes" id="UP001056012">
    <property type="component" value="Chromosome 7"/>
</dbReference>
<organism evidence="2 3">
    <name type="scientific">Curvularia clavata</name>
    <dbReference type="NCBI Taxonomy" id="95742"/>
    <lineage>
        <taxon>Eukaryota</taxon>
        <taxon>Fungi</taxon>
        <taxon>Dikarya</taxon>
        <taxon>Ascomycota</taxon>
        <taxon>Pezizomycotina</taxon>
        <taxon>Dothideomycetes</taxon>
        <taxon>Pleosporomycetidae</taxon>
        <taxon>Pleosporales</taxon>
        <taxon>Pleosporineae</taxon>
        <taxon>Pleosporaceae</taxon>
        <taxon>Curvularia</taxon>
    </lineage>
</organism>
<feature type="region of interest" description="Disordered" evidence="1">
    <location>
        <begin position="305"/>
        <end position="324"/>
    </location>
</feature>
<accession>A0A9Q9DX45</accession>
<keyword evidence="3" id="KW-1185">Reference proteome</keyword>
<reference evidence="2" key="1">
    <citation type="submission" date="2021-12" db="EMBL/GenBank/DDBJ databases">
        <title>Curvularia clavata genome.</title>
        <authorList>
            <person name="Cao Y."/>
        </authorList>
    </citation>
    <scope>NUCLEOTIDE SEQUENCE</scope>
    <source>
        <strain evidence="2">Yc1106</strain>
    </source>
</reference>
<evidence type="ECO:0000313" key="3">
    <source>
        <dbReference type="Proteomes" id="UP001056012"/>
    </source>
</evidence>
<proteinExistence type="predicted"/>